<feature type="region of interest" description="Disordered" evidence="1">
    <location>
        <begin position="214"/>
        <end position="254"/>
    </location>
</feature>
<dbReference type="RefSeq" id="WP_270121005.1">
    <property type="nucleotide sequence ID" value="NZ_BAAAOM010000007.1"/>
</dbReference>
<reference evidence="2" key="1">
    <citation type="submission" date="2022-12" db="EMBL/GenBank/DDBJ databases">
        <title>Gycomyces niveus sp.nov., a novel actinomycete isolated from soil in Shouguang.</title>
        <authorList>
            <person name="Yang X."/>
        </authorList>
    </citation>
    <scope>NUCLEOTIDE SEQUENCE</scope>
    <source>
        <strain evidence="2">DSM 44724</strain>
    </source>
</reference>
<name>A0A9X3PIC6_9ACTN</name>
<dbReference type="Proteomes" id="UP001145799">
    <property type="component" value="Unassembled WGS sequence"/>
</dbReference>
<evidence type="ECO:0000313" key="4">
    <source>
        <dbReference type="Proteomes" id="UP001145799"/>
    </source>
</evidence>
<sequence length="254" mass="26194">MELWLTLLVVAIVVIFFVVQSNKKRAVAELADAEAEARRLYERLGGQTMNLVAPGDDLAAGQALADAGERYTAAGSQLESARTINQYRLVAETAIEGLLYVRAARTAMGIDPGPEVPSLVGKRRTGALTEPVSAEVEGRTYTGSPDPSDENRHYYPGGRVDGRPVPAGWYNTPWWQPALAGAAGVFVGMMVFDAMIAPAYAMGAIEGSDYSGDGGDAGADGGDMGGDGGGDMGGGDGGDFGGGDFGGGDFGGFE</sequence>
<evidence type="ECO:0000256" key="1">
    <source>
        <dbReference type="SAM" id="MobiDB-lite"/>
    </source>
</evidence>
<organism evidence="2 4">
    <name type="scientific">Glycomyces lechevalierae</name>
    <dbReference type="NCBI Taxonomy" id="256034"/>
    <lineage>
        <taxon>Bacteria</taxon>
        <taxon>Bacillati</taxon>
        <taxon>Actinomycetota</taxon>
        <taxon>Actinomycetes</taxon>
        <taxon>Glycomycetales</taxon>
        <taxon>Glycomycetaceae</taxon>
        <taxon>Glycomyces</taxon>
    </lineage>
</organism>
<proteinExistence type="predicted"/>
<evidence type="ECO:0000313" key="2">
    <source>
        <dbReference type="EMBL" id="MDA1384544.1"/>
    </source>
</evidence>
<feature type="region of interest" description="Disordered" evidence="1">
    <location>
        <begin position="134"/>
        <end position="153"/>
    </location>
</feature>
<keyword evidence="5" id="KW-1185">Reference proteome</keyword>
<dbReference type="EMBL" id="JAVDYD010000001">
    <property type="protein sequence ID" value="MDR7338183.1"/>
    <property type="molecule type" value="Genomic_DNA"/>
</dbReference>
<dbReference type="AlphaFoldDB" id="A0A9X3PIC6"/>
<accession>A0A9X3PIC6</accession>
<comment type="caution">
    <text evidence="2">The sequence shown here is derived from an EMBL/GenBank/DDBJ whole genome shotgun (WGS) entry which is preliminary data.</text>
</comment>
<reference evidence="3 5" key="2">
    <citation type="submission" date="2023-07" db="EMBL/GenBank/DDBJ databases">
        <title>Sequencing the genomes of 1000 actinobacteria strains.</title>
        <authorList>
            <person name="Klenk H.-P."/>
        </authorList>
    </citation>
    <scope>NUCLEOTIDE SEQUENCE [LARGE SCALE GENOMIC DNA]</scope>
    <source>
        <strain evidence="3 5">DSM 44724</strain>
    </source>
</reference>
<evidence type="ECO:0000313" key="5">
    <source>
        <dbReference type="Proteomes" id="UP001183604"/>
    </source>
</evidence>
<gene>
    <name evidence="3" type="ORF">J2S69_001902</name>
    <name evidence="2" type="ORF">O2L01_06085</name>
</gene>
<dbReference type="EMBL" id="JAPZVQ010000002">
    <property type="protein sequence ID" value="MDA1384544.1"/>
    <property type="molecule type" value="Genomic_DNA"/>
</dbReference>
<dbReference type="Proteomes" id="UP001183604">
    <property type="component" value="Unassembled WGS sequence"/>
</dbReference>
<evidence type="ECO:0000313" key="3">
    <source>
        <dbReference type="EMBL" id="MDR7338183.1"/>
    </source>
</evidence>
<protein>
    <submittedName>
        <fullName evidence="3">Membrane protein YgcG</fullName>
    </submittedName>
</protein>